<dbReference type="InterPro" id="IPR020563">
    <property type="entry name" value="X-over_junc_endoDNase_Mg_BS"/>
</dbReference>
<dbReference type="EMBL" id="JBHRTR010000037">
    <property type="protein sequence ID" value="MFC3230308.1"/>
    <property type="molecule type" value="Genomic_DNA"/>
</dbReference>
<organism evidence="14 15">
    <name type="scientific">Marinibaculum pumilum</name>
    <dbReference type="NCBI Taxonomy" id="1766165"/>
    <lineage>
        <taxon>Bacteria</taxon>
        <taxon>Pseudomonadati</taxon>
        <taxon>Pseudomonadota</taxon>
        <taxon>Alphaproteobacteria</taxon>
        <taxon>Rhodospirillales</taxon>
        <taxon>Rhodospirillaceae</taxon>
        <taxon>Marinibaculum</taxon>
    </lineage>
</organism>
<dbReference type="EC" id="3.1.21.10" evidence="12 13"/>
<evidence type="ECO:0000256" key="10">
    <source>
        <dbReference type="ARBA" id="ARBA00023172"/>
    </source>
</evidence>
<dbReference type="Gene3D" id="3.30.420.10">
    <property type="entry name" value="Ribonuclease H-like superfamily/Ribonuclease H"/>
    <property type="match status" value="1"/>
</dbReference>
<proteinExistence type="inferred from homology"/>
<evidence type="ECO:0000256" key="12">
    <source>
        <dbReference type="HAMAP-Rule" id="MF_00034"/>
    </source>
</evidence>
<dbReference type="InterPro" id="IPR036397">
    <property type="entry name" value="RNaseH_sf"/>
</dbReference>
<evidence type="ECO:0000313" key="15">
    <source>
        <dbReference type="Proteomes" id="UP001595528"/>
    </source>
</evidence>
<evidence type="ECO:0000256" key="1">
    <source>
        <dbReference type="ARBA" id="ARBA00009518"/>
    </source>
</evidence>
<evidence type="ECO:0000313" key="14">
    <source>
        <dbReference type="EMBL" id="MFC3230308.1"/>
    </source>
</evidence>
<keyword evidence="8 12" id="KW-0460">Magnesium</keyword>
<gene>
    <name evidence="12 14" type="primary">ruvC</name>
    <name evidence="14" type="ORF">ACFOGJ_23865</name>
</gene>
<evidence type="ECO:0000256" key="3">
    <source>
        <dbReference type="ARBA" id="ARBA00022722"/>
    </source>
</evidence>
<evidence type="ECO:0000256" key="11">
    <source>
        <dbReference type="ARBA" id="ARBA00023204"/>
    </source>
</evidence>
<keyword evidence="7 12" id="KW-0378">Hydrolase</keyword>
<dbReference type="RefSeq" id="WP_379905356.1">
    <property type="nucleotide sequence ID" value="NZ_JBHRTR010000037.1"/>
</dbReference>
<evidence type="ECO:0000256" key="4">
    <source>
        <dbReference type="ARBA" id="ARBA00022723"/>
    </source>
</evidence>
<evidence type="ECO:0000256" key="2">
    <source>
        <dbReference type="ARBA" id="ARBA00022490"/>
    </source>
</evidence>
<dbReference type="CDD" id="cd16962">
    <property type="entry name" value="RuvC"/>
    <property type="match status" value="1"/>
</dbReference>
<evidence type="ECO:0000256" key="5">
    <source>
        <dbReference type="ARBA" id="ARBA00022759"/>
    </source>
</evidence>
<keyword evidence="15" id="KW-1185">Reference proteome</keyword>
<comment type="function">
    <text evidence="12">The RuvA-RuvB-RuvC complex processes Holliday junction (HJ) DNA during genetic recombination and DNA repair. Endonuclease that resolves HJ intermediates. Cleaves cruciform DNA by making single-stranded nicks across the HJ at symmetrical positions within the homologous arms, yielding a 5'-phosphate and a 3'-hydroxyl group; requires a central core of homology in the junction. The consensus cleavage sequence is 5'-(A/T)TT(C/G)-3'. Cleavage occurs on the 3'-side of the TT dinucleotide at the point of strand exchange. HJ branch migration catalyzed by RuvA-RuvB allows RuvC to scan DNA until it finds its consensus sequence, where it cleaves and resolves the cruciform DNA.</text>
</comment>
<comment type="catalytic activity">
    <reaction evidence="12">
        <text>Endonucleolytic cleavage at a junction such as a reciprocal single-stranded crossover between two homologous DNA duplexes (Holliday junction).</text>
        <dbReference type="EC" id="3.1.21.10"/>
    </reaction>
</comment>
<dbReference type="HAMAP" id="MF_00034">
    <property type="entry name" value="RuvC"/>
    <property type="match status" value="1"/>
</dbReference>
<dbReference type="NCBIfam" id="TIGR00228">
    <property type="entry name" value="ruvC"/>
    <property type="match status" value="1"/>
</dbReference>
<dbReference type="InterPro" id="IPR012337">
    <property type="entry name" value="RNaseH-like_sf"/>
</dbReference>
<dbReference type="PANTHER" id="PTHR30194:SF3">
    <property type="entry name" value="CROSSOVER JUNCTION ENDODEOXYRIBONUCLEASE RUVC"/>
    <property type="match status" value="1"/>
</dbReference>
<comment type="subcellular location">
    <subcellularLocation>
        <location evidence="12">Cytoplasm</location>
    </subcellularLocation>
</comment>
<comment type="caution">
    <text evidence="14">The sequence shown here is derived from an EMBL/GenBank/DDBJ whole genome shotgun (WGS) entry which is preliminary data.</text>
</comment>
<keyword evidence="3 12" id="KW-0540">Nuclease</keyword>
<keyword evidence="11 12" id="KW-0234">DNA repair</keyword>
<protein>
    <recommendedName>
        <fullName evidence="12 13">Crossover junction endodeoxyribonuclease RuvC</fullName>
        <ecNumber evidence="12 13">3.1.21.10</ecNumber>
    </recommendedName>
    <alternativeName>
        <fullName evidence="12">Holliday junction nuclease RuvC</fullName>
    </alternativeName>
    <alternativeName>
        <fullName evidence="12">Holliday junction resolvase RuvC</fullName>
    </alternativeName>
</protein>
<feature type="active site" evidence="12">
    <location>
        <position position="13"/>
    </location>
</feature>
<keyword evidence="6 12" id="KW-0227">DNA damage</keyword>
<evidence type="ECO:0000256" key="7">
    <source>
        <dbReference type="ARBA" id="ARBA00022801"/>
    </source>
</evidence>
<keyword evidence="9 12" id="KW-0238">DNA-binding</keyword>
<dbReference type="InterPro" id="IPR002176">
    <property type="entry name" value="X-over_junc_endoDNase_RuvC"/>
</dbReference>
<feature type="binding site" evidence="12">
    <location>
        <position position="145"/>
    </location>
    <ligand>
        <name>Mg(2+)</name>
        <dbReference type="ChEBI" id="CHEBI:18420"/>
        <label>1</label>
    </ligand>
</feature>
<keyword evidence="4 12" id="KW-0479">Metal-binding</keyword>
<dbReference type="SUPFAM" id="SSF53098">
    <property type="entry name" value="Ribonuclease H-like"/>
    <property type="match status" value="1"/>
</dbReference>
<dbReference type="Proteomes" id="UP001595528">
    <property type="component" value="Unassembled WGS sequence"/>
</dbReference>
<comment type="subunit">
    <text evidence="12">Homodimer which binds Holliday junction (HJ) DNA. The HJ becomes 2-fold symmetrical on binding to RuvC with unstacked arms; it has a different conformation from HJ DNA in complex with RuvA. In the full resolvosome a probable DNA-RuvA(4)-RuvB(12)-RuvC(2) complex forms which resolves the HJ.</text>
</comment>
<feature type="active site" evidence="12">
    <location>
        <position position="145"/>
    </location>
</feature>
<dbReference type="PROSITE" id="PS01321">
    <property type="entry name" value="RUVC"/>
    <property type="match status" value="1"/>
</dbReference>
<evidence type="ECO:0000256" key="13">
    <source>
        <dbReference type="NCBIfam" id="TIGR00228"/>
    </source>
</evidence>
<feature type="binding site" evidence="12">
    <location>
        <position position="13"/>
    </location>
    <ligand>
        <name>Mg(2+)</name>
        <dbReference type="ChEBI" id="CHEBI:18420"/>
        <label>1</label>
    </ligand>
</feature>
<name>A0ABV7L7F0_9PROT</name>
<dbReference type="Pfam" id="PF02075">
    <property type="entry name" value="RuvC"/>
    <property type="match status" value="1"/>
</dbReference>
<evidence type="ECO:0000256" key="9">
    <source>
        <dbReference type="ARBA" id="ARBA00023125"/>
    </source>
</evidence>
<keyword evidence="5 12" id="KW-0255">Endonuclease</keyword>
<reference evidence="15" key="1">
    <citation type="journal article" date="2019" name="Int. J. Syst. Evol. Microbiol.">
        <title>The Global Catalogue of Microorganisms (GCM) 10K type strain sequencing project: providing services to taxonomists for standard genome sequencing and annotation.</title>
        <authorList>
            <consortium name="The Broad Institute Genomics Platform"/>
            <consortium name="The Broad Institute Genome Sequencing Center for Infectious Disease"/>
            <person name="Wu L."/>
            <person name="Ma J."/>
        </authorList>
    </citation>
    <scope>NUCLEOTIDE SEQUENCE [LARGE SCALE GENOMIC DNA]</scope>
    <source>
        <strain evidence="15">KCTC 42964</strain>
    </source>
</reference>
<accession>A0ABV7L7F0</accession>
<feature type="binding site" evidence="12">
    <location>
        <position position="73"/>
    </location>
    <ligand>
        <name>Mg(2+)</name>
        <dbReference type="ChEBI" id="CHEBI:18420"/>
        <label>2</label>
    </ligand>
</feature>
<feature type="active site" evidence="12">
    <location>
        <position position="73"/>
    </location>
</feature>
<evidence type="ECO:0000256" key="6">
    <source>
        <dbReference type="ARBA" id="ARBA00022763"/>
    </source>
</evidence>
<keyword evidence="2 12" id="KW-0963">Cytoplasm</keyword>
<sequence length="170" mass="17664">MSRAGPVRILGLDPGLRHTGWGLIEAEGTRIRHRGHGVLNIDASQGLSDRLAALHAGLSEVVGAWTPDEAAVEETFVNRNPVSTLKLGQARGIVLLVPAQAGLPVAEYPPNLVKKTVVGTGHAAKEQVLAMVKVLLPGCGVVAGDAADALAVAICHAQHRRHASLAASLR</sequence>
<dbReference type="PRINTS" id="PR00696">
    <property type="entry name" value="RSOLVASERUVC"/>
</dbReference>
<evidence type="ECO:0000256" key="8">
    <source>
        <dbReference type="ARBA" id="ARBA00022842"/>
    </source>
</evidence>
<comment type="cofactor">
    <cofactor evidence="12">
        <name>Mg(2+)</name>
        <dbReference type="ChEBI" id="CHEBI:18420"/>
    </cofactor>
    <text evidence="12">Binds 2 Mg(2+) ion per subunit.</text>
</comment>
<comment type="similarity">
    <text evidence="1 12">Belongs to the RuvC family.</text>
</comment>
<dbReference type="PANTHER" id="PTHR30194">
    <property type="entry name" value="CROSSOVER JUNCTION ENDODEOXYRIBONUCLEASE RUVC"/>
    <property type="match status" value="1"/>
</dbReference>
<keyword evidence="10 12" id="KW-0233">DNA recombination</keyword>